<dbReference type="PROSITE" id="PS50022">
    <property type="entry name" value="FA58C_3"/>
    <property type="match status" value="1"/>
</dbReference>
<dbReference type="RefSeq" id="WP_273941734.1">
    <property type="nucleotide sequence ID" value="NZ_CP097263.1"/>
</dbReference>
<dbReference type="InterPro" id="IPR000421">
    <property type="entry name" value="FA58C"/>
</dbReference>
<evidence type="ECO:0000256" key="1">
    <source>
        <dbReference type="SAM" id="SignalP"/>
    </source>
</evidence>
<organism evidence="3 4">
    <name type="scientific">Kutzneria chonburiensis</name>
    <dbReference type="NCBI Taxonomy" id="1483604"/>
    <lineage>
        <taxon>Bacteria</taxon>
        <taxon>Bacillati</taxon>
        <taxon>Actinomycetota</taxon>
        <taxon>Actinomycetes</taxon>
        <taxon>Pseudonocardiales</taxon>
        <taxon>Pseudonocardiaceae</taxon>
        <taxon>Kutzneria</taxon>
    </lineage>
</organism>
<protein>
    <submittedName>
        <fullName evidence="3">Discoidin domain-containing protein</fullName>
    </submittedName>
</protein>
<dbReference type="SUPFAM" id="SSF49785">
    <property type="entry name" value="Galactose-binding domain-like"/>
    <property type="match status" value="1"/>
</dbReference>
<feature type="domain" description="F5/8 type C" evidence="2">
    <location>
        <begin position="293"/>
        <end position="376"/>
    </location>
</feature>
<evidence type="ECO:0000313" key="4">
    <source>
        <dbReference type="Proteomes" id="UP001589810"/>
    </source>
</evidence>
<feature type="chain" id="PRO_5045101258" evidence="1">
    <location>
        <begin position="26"/>
        <end position="376"/>
    </location>
</feature>
<reference evidence="3 4" key="1">
    <citation type="submission" date="2024-09" db="EMBL/GenBank/DDBJ databases">
        <authorList>
            <person name="Sun Q."/>
            <person name="Mori K."/>
        </authorList>
    </citation>
    <scope>NUCLEOTIDE SEQUENCE [LARGE SCALE GENOMIC DNA]</scope>
    <source>
        <strain evidence="3 4">TBRC 1432</strain>
    </source>
</reference>
<keyword evidence="4" id="KW-1185">Reference proteome</keyword>
<accession>A0ABV6MSV8</accession>
<feature type="signal peptide" evidence="1">
    <location>
        <begin position="1"/>
        <end position="25"/>
    </location>
</feature>
<proteinExistence type="predicted"/>
<name>A0ABV6MSV8_9PSEU</name>
<dbReference type="InterPro" id="IPR008979">
    <property type="entry name" value="Galactose-bd-like_sf"/>
</dbReference>
<dbReference type="Gene3D" id="2.60.120.260">
    <property type="entry name" value="Galactose-binding domain-like"/>
    <property type="match status" value="1"/>
</dbReference>
<evidence type="ECO:0000313" key="3">
    <source>
        <dbReference type="EMBL" id="MFC0543337.1"/>
    </source>
</evidence>
<dbReference type="PROSITE" id="PS51257">
    <property type="entry name" value="PROKAR_LIPOPROTEIN"/>
    <property type="match status" value="1"/>
</dbReference>
<dbReference type="Pfam" id="PF22633">
    <property type="entry name" value="F5_F8_type_C_2"/>
    <property type="match status" value="1"/>
</dbReference>
<gene>
    <name evidence="3" type="ORF">ACFFH7_17675</name>
</gene>
<evidence type="ECO:0000259" key="2">
    <source>
        <dbReference type="PROSITE" id="PS50022"/>
    </source>
</evidence>
<sequence>MPRTRLALLLIVAALIVGMSAAGCAQSKVPSTAKVTLTGRVDRQDGTPAGGLRLALTRVPDLGEVAFQGIPVAATLGTACLADDPPPICKLLQRTQTDTTGTYTVHMNGSDVQGTFNTATNFDLTAQLPATASQVDGPSVRAGFQIQRTELTVPVLRFWEPDHIAARGDAKNVTLDWAAFRNVNEYTAHFAVRGQEIWSAATDPGAAMDARAFEDADGVVHISTTASAAGPDTTFQLFYTSQGIGFHGTAGAPESRGKPCVAEGQQSPCALTDGSFDHPLTEPSCAQTPCAANSWVYVDLGRSEPVGTVFVRANPGGALTVETSDDAKNWTVRATARDAGRFAGIALPDPVSARYVRVRGAEGTRLTGLTQLSVWP</sequence>
<dbReference type="Proteomes" id="UP001589810">
    <property type="component" value="Unassembled WGS sequence"/>
</dbReference>
<comment type="caution">
    <text evidence="3">The sequence shown here is derived from an EMBL/GenBank/DDBJ whole genome shotgun (WGS) entry which is preliminary data.</text>
</comment>
<dbReference type="EMBL" id="JBHLUD010000004">
    <property type="protein sequence ID" value="MFC0543337.1"/>
    <property type="molecule type" value="Genomic_DNA"/>
</dbReference>
<keyword evidence="1" id="KW-0732">Signal</keyword>